<dbReference type="EMBL" id="CTEC01000002">
    <property type="protein sequence ID" value="CQD19041.1"/>
    <property type="molecule type" value="Genomic_DNA"/>
</dbReference>
<protein>
    <submittedName>
        <fullName evidence="6">TetR family transcriptional regulator</fullName>
    </submittedName>
</protein>
<dbReference type="PANTHER" id="PTHR30055:SF234">
    <property type="entry name" value="HTH-TYPE TRANSCRIPTIONAL REGULATOR BETI"/>
    <property type="match status" value="1"/>
</dbReference>
<evidence type="ECO:0000259" key="5">
    <source>
        <dbReference type="PROSITE" id="PS50977"/>
    </source>
</evidence>
<sequence>MEGAATASEMGLRERKRRQTRQELIGAAMRLFGEKGYEQTTVAEIASTAGVSTKTFFNYFASKDEVLFPHLARRIETAVALIEQRGSDDRMADVLVAAMQHMLADALTEEVEGGLAAARLPMILSVPAVQAATLHRYFLAEAQLARALHGAYSDVLDPVAAAAVIGSVMGAAIAAALMCLQGSGTAEELRAAVEHAVDIAIRGVDNLSPRWRPATGAARRRAPG</sequence>
<keyword evidence="3" id="KW-0804">Transcription</keyword>
<dbReference type="GO" id="GO:0003700">
    <property type="term" value="F:DNA-binding transcription factor activity"/>
    <property type="evidence" value="ECO:0007669"/>
    <property type="project" value="TreeGrafter"/>
</dbReference>
<evidence type="ECO:0000256" key="1">
    <source>
        <dbReference type="ARBA" id="ARBA00023015"/>
    </source>
</evidence>
<reference evidence="7" key="1">
    <citation type="submission" date="2015-03" db="EMBL/GenBank/DDBJ databases">
        <authorList>
            <person name="Urmite Genomes"/>
        </authorList>
    </citation>
    <scope>NUCLEOTIDE SEQUENCE [LARGE SCALE GENOMIC DNA]</scope>
    <source>
        <strain evidence="7">CSUR P1344</strain>
    </source>
</reference>
<dbReference type="Pfam" id="PF00440">
    <property type="entry name" value="TetR_N"/>
    <property type="match status" value="1"/>
</dbReference>
<keyword evidence="2 4" id="KW-0238">DNA-binding</keyword>
<accession>A0A0U1DM32</accession>
<feature type="domain" description="HTH tetR-type" evidence="5">
    <location>
        <begin position="18"/>
        <end position="78"/>
    </location>
</feature>
<dbReference type="Proteomes" id="UP000199601">
    <property type="component" value="Unassembled WGS sequence"/>
</dbReference>
<organism evidence="6 7">
    <name type="scientific">Mycobacterium europaeum</name>
    <dbReference type="NCBI Taxonomy" id="761804"/>
    <lineage>
        <taxon>Bacteria</taxon>
        <taxon>Bacillati</taxon>
        <taxon>Actinomycetota</taxon>
        <taxon>Actinomycetes</taxon>
        <taxon>Mycobacteriales</taxon>
        <taxon>Mycobacteriaceae</taxon>
        <taxon>Mycobacterium</taxon>
        <taxon>Mycobacterium simiae complex</taxon>
    </lineage>
</organism>
<gene>
    <name evidence="6" type="ORF">BN000_04394</name>
</gene>
<proteinExistence type="predicted"/>
<evidence type="ECO:0000256" key="2">
    <source>
        <dbReference type="ARBA" id="ARBA00023125"/>
    </source>
</evidence>
<dbReference type="InterPro" id="IPR050109">
    <property type="entry name" value="HTH-type_TetR-like_transc_reg"/>
</dbReference>
<dbReference type="InterPro" id="IPR001647">
    <property type="entry name" value="HTH_TetR"/>
</dbReference>
<dbReference type="InterPro" id="IPR009057">
    <property type="entry name" value="Homeodomain-like_sf"/>
</dbReference>
<name>A0A0U1DM32_9MYCO</name>
<dbReference type="Gene3D" id="1.10.357.10">
    <property type="entry name" value="Tetracycline Repressor, domain 2"/>
    <property type="match status" value="1"/>
</dbReference>
<dbReference type="AlphaFoldDB" id="A0A0U1DM32"/>
<dbReference type="GO" id="GO:0000976">
    <property type="term" value="F:transcription cis-regulatory region binding"/>
    <property type="evidence" value="ECO:0007669"/>
    <property type="project" value="TreeGrafter"/>
</dbReference>
<evidence type="ECO:0000256" key="3">
    <source>
        <dbReference type="ARBA" id="ARBA00023163"/>
    </source>
</evidence>
<evidence type="ECO:0000313" key="6">
    <source>
        <dbReference type="EMBL" id="CQD19041.1"/>
    </source>
</evidence>
<dbReference type="SUPFAM" id="SSF46689">
    <property type="entry name" value="Homeodomain-like"/>
    <property type="match status" value="1"/>
</dbReference>
<dbReference type="PROSITE" id="PS50977">
    <property type="entry name" value="HTH_TETR_2"/>
    <property type="match status" value="1"/>
</dbReference>
<dbReference type="PANTHER" id="PTHR30055">
    <property type="entry name" value="HTH-TYPE TRANSCRIPTIONAL REGULATOR RUTR"/>
    <property type="match status" value="1"/>
</dbReference>
<keyword evidence="7" id="KW-1185">Reference proteome</keyword>
<evidence type="ECO:0000313" key="7">
    <source>
        <dbReference type="Proteomes" id="UP000199601"/>
    </source>
</evidence>
<evidence type="ECO:0000256" key="4">
    <source>
        <dbReference type="PROSITE-ProRule" id="PRU00335"/>
    </source>
</evidence>
<dbReference type="PRINTS" id="PR00455">
    <property type="entry name" value="HTHTETR"/>
</dbReference>
<keyword evidence="1" id="KW-0805">Transcription regulation</keyword>
<feature type="DNA-binding region" description="H-T-H motif" evidence="4">
    <location>
        <begin position="41"/>
        <end position="60"/>
    </location>
</feature>